<feature type="domain" description="DJ-1/PfpI" evidence="3">
    <location>
        <begin position="261"/>
        <end position="423"/>
    </location>
</feature>
<dbReference type="CDD" id="cd03135">
    <property type="entry name" value="GATase1_DJ-1"/>
    <property type="match status" value="2"/>
</dbReference>
<comment type="caution">
    <text evidence="4">The sequence shown here is derived from an EMBL/GenBank/DDBJ whole genome shotgun (WGS) entry which is preliminary data.</text>
</comment>
<dbReference type="GO" id="GO:0005737">
    <property type="term" value="C:cytoplasm"/>
    <property type="evidence" value="ECO:0007669"/>
    <property type="project" value="TreeGrafter"/>
</dbReference>
<dbReference type="PANTHER" id="PTHR48094">
    <property type="entry name" value="PROTEIN/NUCLEIC ACID DEGLYCASE DJ-1-RELATED"/>
    <property type="match status" value="1"/>
</dbReference>
<dbReference type="InterPro" id="IPR050325">
    <property type="entry name" value="Prot/Nucl_acid_deglycase"/>
</dbReference>
<evidence type="ECO:0000259" key="3">
    <source>
        <dbReference type="Pfam" id="PF01965"/>
    </source>
</evidence>
<dbReference type="SUPFAM" id="SSF52317">
    <property type="entry name" value="Class I glutamine amidotransferase-like"/>
    <property type="match status" value="2"/>
</dbReference>
<gene>
    <name evidence="4" type="ORF">KP509_27G011200</name>
</gene>
<protein>
    <recommendedName>
        <fullName evidence="3">DJ-1/PfpI domain-containing protein</fullName>
    </recommendedName>
</protein>
<keyword evidence="5" id="KW-1185">Reference proteome</keyword>
<dbReference type="NCBIfam" id="TIGR01383">
    <property type="entry name" value="not_thiJ"/>
    <property type="match status" value="2"/>
</dbReference>
<comment type="similarity">
    <text evidence="1">Belongs to the peptidase C56 family.</text>
</comment>
<dbReference type="InterPro" id="IPR029062">
    <property type="entry name" value="Class_I_gatase-like"/>
</dbReference>
<dbReference type="InterPro" id="IPR002818">
    <property type="entry name" value="DJ-1/PfpI"/>
</dbReference>
<accession>A0A8T2RFP9</accession>
<dbReference type="Gene3D" id="3.40.50.880">
    <property type="match status" value="2"/>
</dbReference>
<sequence length="443" mass="48050">MAMVLRNVCGAHILPPSSGKLTFSVSSKFAVPSSRRFCISSGPQLSSSHSALPTAKKVIVPIGFGNEEIEVTVLVDVLRRAGADVLMASVEDELQVECSRKVKIVADTQISSCDKTKFDLIALPGGMPGSARLQQCESLKNMTVDQIDQEKLVGAISSSPALLLEQWGLLEARMATCHPGFVDKISPTFLTRARVQTDGCITTSQGPGTAIDFALSLVEQLYDQEKLNELQERLVLGSKVQKEALKSEFNPVSWKAARVPQVLVPVSMGVEEMEAVIVIDVLRRANMNVIVASVEQDLQILGSGSIKIVADKHIEDVKDSHFDIIILPGGMPGADRLHSCSVLKKIIRKQFKEERPFGGIGVAPAVVFEANGWLRGKKATCDPVCMQNLPRRRVATSRVVLDGYIITSQGPGTAMEFSLCIVEKFFGKERAASVAKGLVFDYE</sequence>
<dbReference type="EMBL" id="CM035432">
    <property type="protein sequence ID" value="KAH7294644.1"/>
    <property type="molecule type" value="Genomic_DNA"/>
</dbReference>
<name>A0A8T2RFP9_CERRI</name>
<dbReference type="Proteomes" id="UP000825935">
    <property type="component" value="Chromosome 27"/>
</dbReference>
<dbReference type="GO" id="GO:1903189">
    <property type="term" value="P:glyoxal metabolic process"/>
    <property type="evidence" value="ECO:0007669"/>
    <property type="project" value="TreeGrafter"/>
</dbReference>
<dbReference type="OMA" id="ARMATCH"/>
<dbReference type="OrthoDB" id="543156at2759"/>
<proteinExistence type="inferred from homology"/>
<keyword evidence="2" id="KW-0677">Repeat</keyword>
<evidence type="ECO:0000256" key="2">
    <source>
        <dbReference type="ARBA" id="ARBA00022737"/>
    </source>
</evidence>
<evidence type="ECO:0000256" key="1">
    <source>
        <dbReference type="ARBA" id="ARBA00008542"/>
    </source>
</evidence>
<dbReference type="FunFam" id="3.40.50.880:FF:000015">
    <property type="entry name" value="Protein DJ-1 homolog C"/>
    <property type="match status" value="2"/>
</dbReference>
<dbReference type="Pfam" id="PF01965">
    <property type="entry name" value="DJ-1_PfpI"/>
    <property type="match status" value="2"/>
</dbReference>
<evidence type="ECO:0000313" key="5">
    <source>
        <dbReference type="Proteomes" id="UP000825935"/>
    </source>
</evidence>
<reference evidence="4 5" key="1">
    <citation type="submission" date="2021-08" db="EMBL/GenBank/DDBJ databases">
        <title>WGS assembly of Ceratopteris richardii.</title>
        <authorList>
            <person name="Marchant D.B."/>
            <person name="Chen G."/>
            <person name="Jenkins J."/>
            <person name="Shu S."/>
            <person name="Leebens-Mack J."/>
            <person name="Grimwood J."/>
            <person name="Schmutz J."/>
            <person name="Soltis P."/>
            <person name="Soltis D."/>
            <person name="Chen Z.-H."/>
        </authorList>
    </citation>
    <scope>NUCLEOTIDE SEQUENCE [LARGE SCALE GENOMIC DNA]</scope>
    <source>
        <strain evidence="4">Whitten #5841</strain>
        <tissue evidence="4">Leaf</tissue>
    </source>
</reference>
<evidence type="ECO:0000313" key="4">
    <source>
        <dbReference type="EMBL" id="KAH7294644.1"/>
    </source>
</evidence>
<feature type="domain" description="DJ-1/PfpI" evidence="3">
    <location>
        <begin position="56"/>
        <end position="220"/>
    </location>
</feature>
<organism evidence="4 5">
    <name type="scientific">Ceratopteris richardii</name>
    <name type="common">Triangle waterfern</name>
    <dbReference type="NCBI Taxonomy" id="49495"/>
    <lineage>
        <taxon>Eukaryota</taxon>
        <taxon>Viridiplantae</taxon>
        <taxon>Streptophyta</taxon>
        <taxon>Embryophyta</taxon>
        <taxon>Tracheophyta</taxon>
        <taxon>Polypodiopsida</taxon>
        <taxon>Polypodiidae</taxon>
        <taxon>Polypodiales</taxon>
        <taxon>Pteridineae</taxon>
        <taxon>Pteridaceae</taxon>
        <taxon>Parkerioideae</taxon>
        <taxon>Ceratopteris</taxon>
    </lineage>
</organism>
<dbReference type="InterPro" id="IPR006287">
    <property type="entry name" value="DJ-1"/>
</dbReference>
<dbReference type="AlphaFoldDB" id="A0A8T2RFP9"/>
<dbReference type="PANTHER" id="PTHR48094:SF7">
    <property type="entry name" value="PROTEIN DJ-1 HOMOLOG C"/>
    <property type="match status" value="1"/>
</dbReference>